<proteinExistence type="predicted"/>
<dbReference type="Pfam" id="PF04456">
    <property type="entry name" value="DUF503"/>
    <property type="match status" value="1"/>
</dbReference>
<dbReference type="OrthoDB" id="9809023at2"/>
<dbReference type="PANTHER" id="PTHR36441">
    <property type="entry name" value="HYPOTHETICAL CYTOSOLIC PROTEIN"/>
    <property type="match status" value="1"/>
</dbReference>
<name>A0A411YCP6_9ACTN</name>
<dbReference type="PANTHER" id="PTHR36441:SF1">
    <property type="entry name" value="DUF503 DOMAIN-CONTAINING PROTEIN"/>
    <property type="match status" value="1"/>
</dbReference>
<accession>A0A411YCP6</accession>
<dbReference type="AlphaFoldDB" id="A0A411YCP6"/>
<dbReference type="EMBL" id="CP036402">
    <property type="protein sequence ID" value="QBI18945.1"/>
    <property type="molecule type" value="Genomic_DNA"/>
</dbReference>
<gene>
    <name evidence="1" type="ORF">ER308_04905</name>
</gene>
<evidence type="ECO:0000313" key="2">
    <source>
        <dbReference type="Proteomes" id="UP000291469"/>
    </source>
</evidence>
<dbReference type="Gene3D" id="3.30.70.1120">
    <property type="entry name" value="TT1725-like"/>
    <property type="match status" value="1"/>
</dbReference>
<reference evidence="1 2" key="1">
    <citation type="submission" date="2019-01" db="EMBL/GenBank/DDBJ databases">
        <title>Egibacter rhizosphaerae EGI 80759T.</title>
        <authorList>
            <person name="Chen D.-D."/>
            <person name="Tian Y."/>
            <person name="Jiao J.-Y."/>
            <person name="Zhang X.-T."/>
            <person name="Zhang Y.-G."/>
            <person name="Zhang Y."/>
            <person name="Xiao M."/>
            <person name="Shu W.-S."/>
            <person name="Li W.-J."/>
        </authorList>
    </citation>
    <scope>NUCLEOTIDE SEQUENCE [LARGE SCALE GENOMIC DNA]</scope>
    <source>
        <strain evidence="1 2">EGI 80759</strain>
    </source>
</reference>
<dbReference type="KEGG" id="erz:ER308_04905"/>
<dbReference type="InterPro" id="IPR007546">
    <property type="entry name" value="DUF503"/>
</dbReference>
<dbReference type="SUPFAM" id="SSF103007">
    <property type="entry name" value="Hypothetical protein TT1725"/>
    <property type="match status" value="1"/>
</dbReference>
<sequence length="97" mass="10379">MLAALVTVELHVPGASSLKERRGPVRSLVRRLRNDLDVSVAELGDQDLWQRATLGVAIAASSEVGARKVAQSVEKICAGDPRVEVIGFSVEIVQTES</sequence>
<dbReference type="InterPro" id="IPR036746">
    <property type="entry name" value="TT1725-like_sf"/>
</dbReference>
<dbReference type="RefSeq" id="WP_131153942.1">
    <property type="nucleotide sequence ID" value="NZ_CP036402.1"/>
</dbReference>
<dbReference type="Proteomes" id="UP000291469">
    <property type="component" value="Chromosome"/>
</dbReference>
<protein>
    <submittedName>
        <fullName evidence="1">DUF503 domain-containing protein</fullName>
    </submittedName>
</protein>
<organism evidence="1 2">
    <name type="scientific">Egibacter rhizosphaerae</name>
    <dbReference type="NCBI Taxonomy" id="1670831"/>
    <lineage>
        <taxon>Bacteria</taxon>
        <taxon>Bacillati</taxon>
        <taxon>Actinomycetota</taxon>
        <taxon>Nitriliruptoria</taxon>
        <taxon>Egibacterales</taxon>
        <taxon>Egibacteraceae</taxon>
        <taxon>Egibacter</taxon>
    </lineage>
</organism>
<keyword evidence="2" id="KW-1185">Reference proteome</keyword>
<evidence type="ECO:0000313" key="1">
    <source>
        <dbReference type="EMBL" id="QBI18945.1"/>
    </source>
</evidence>